<reference evidence="1" key="2">
    <citation type="submission" date="2020-06" db="EMBL/GenBank/DDBJ databases">
        <title>Helianthus annuus Genome sequencing and assembly Release 2.</title>
        <authorList>
            <person name="Gouzy J."/>
            <person name="Langlade N."/>
            <person name="Munos S."/>
        </authorList>
    </citation>
    <scope>NUCLEOTIDE SEQUENCE</scope>
    <source>
        <tissue evidence="1">Leaves</tissue>
    </source>
</reference>
<reference evidence="1" key="1">
    <citation type="journal article" date="2017" name="Nature">
        <title>The sunflower genome provides insights into oil metabolism, flowering and Asterid evolution.</title>
        <authorList>
            <person name="Badouin H."/>
            <person name="Gouzy J."/>
            <person name="Grassa C.J."/>
            <person name="Murat F."/>
            <person name="Staton S.E."/>
            <person name="Cottret L."/>
            <person name="Lelandais-Briere C."/>
            <person name="Owens G.L."/>
            <person name="Carrere S."/>
            <person name="Mayjonade B."/>
            <person name="Legrand L."/>
            <person name="Gill N."/>
            <person name="Kane N.C."/>
            <person name="Bowers J.E."/>
            <person name="Hubner S."/>
            <person name="Bellec A."/>
            <person name="Berard A."/>
            <person name="Berges H."/>
            <person name="Blanchet N."/>
            <person name="Boniface M.C."/>
            <person name="Brunel D."/>
            <person name="Catrice O."/>
            <person name="Chaidir N."/>
            <person name="Claudel C."/>
            <person name="Donnadieu C."/>
            <person name="Faraut T."/>
            <person name="Fievet G."/>
            <person name="Helmstetter N."/>
            <person name="King M."/>
            <person name="Knapp S.J."/>
            <person name="Lai Z."/>
            <person name="Le Paslier M.C."/>
            <person name="Lippi Y."/>
            <person name="Lorenzon L."/>
            <person name="Mandel J.R."/>
            <person name="Marage G."/>
            <person name="Marchand G."/>
            <person name="Marquand E."/>
            <person name="Bret-Mestries E."/>
            <person name="Morien E."/>
            <person name="Nambeesan S."/>
            <person name="Nguyen T."/>
            <person name="Pegot-Espagnet P."/>
            <person name="Pouilly N."/>
            <person name="Raftis F."/>
            <person name="Sallet E."/>
            <person name="Schiex T."/>
            <person name="Thomas J."/>
            <person name="Vandecasteele C."/>
            <person name="Vares D."/>
            <person name="Vear F."/>
            <person name="Vautrin S."/>
            <person name="Crespi M."/>
            <person name="Mangin B."/>
            <person name="Burke J.M."/>
            <person name="Salse J."/>
            <person name="Munos S."/>
            <person name="Vincourt P."/>
            <person name="Rieseberg L.H."/>
            <person name="Langlade N.B."/>
        </authorList>
    </citation>
    <scope>NUCLEOTIDE SEQUENCE</scope>
    <source>
        <tissue evidence="1">Leaves</tissue>
    </source>
</reference>
<gene>
    <name evidence="1" type="ORF">HanXRQr2_Chr15g0710151</name>
</gene>
<evidence type="ECO:0000313" key="2">
    <source>
        <dbReference type="Proteomes" id="UP000215914"/>
    </source>
</evidence>
<dbReference type="Gramene" id="mRNA:HanXRQr2_Chr15g0710151">
    <property type="protein sequence ID" value="CDS:HanXRQr2_Chr15g0710151.1"/>
    <property type="gene ID" value="HanXRQr2_Chr15g0710151"/>
</dbReference>
<accession>A0A9K3H3L9</accession>
<name>A0A9K3H3L9_HELAN</name>
<dbReference type="Proteomes" id="UP000215914">
    <property type="component" value="Unassembled WGS sequence"/>
</dbReference>
<protein>
    <submittedName>
        <fullName evidence="1">Uncharacterized protein</fullName>
    </submittedName>
</protein>
<evidence type="ECO:0000313" key="1">
    <source>
        <dbReference type="EMBL" id="KAF5766000.1"/>
    </source>
</evidence>
<keyword evidence="2" id="KW-1185">Reference proteome</keyword>
<dbReference type="AlphaFoldDB" id="A0A9K3H3L9"/>
<dbReference type="EMBL" id="MNCJ02000330">
    <property type="protein sequence ID" value="KAF5766000.1"/>
    <property type="molecule type" value="Genomic_DNA"/>
</dbReference>
<comment type="caution">
    <text evidence="1">The sequence shown here is derived from an EMBL/GenBank/DDBJ whole genome shotgun (WGS) entry which is preliminary data.</text>
</comment>
<organism evidence="1 2">
    <name type="scientific">Helianthus annuus</name>
    <name type="common">Common sunflower</name>
    <dbReference type="NCBI Taxonomy" id="4232"/>
    <lineage>
        <taxon>Eukaryota</taxon>
        <taxon>Viridiplantae</taxon>
        <taxon>Streptophyta</taxon>
        <taxon>Embryophyta</taxon>
        <taxon>Tracheophyta</taxon>
        <taxon>Spermatophyta</taxon>
        <taxon>Magnoliopsida</taxon>
        <taxon>eudicotyledons</taxon>
        <taxon>Gunneridae</taxon>
        <taxon>Pentapetalae</taxon>
        <taxon>asterids</taxon>
        <taxon>campanulids</taxon>
        <taxon>Asterales</taxon>
        <taxon>Asteraceae</taxon>
        <taxon>Asteroideae</taxon>
        <taxon>Heliantheae alliance</taxon>
        <taxon>Heliantheae</taxon>
        <taxon>Helianthus</taxon>
    </lineage>
</organism>
<proteinExistence type="predicted"/>
<sequence>MAIKASMRCMLVHKDHLTPFATMSQKRDKIFMLVTEKSRDLFPELRDSLSMLRIKTLNSNHASALRVTQFSFINFPKSTTSNIVLIVKVVGG</sequence>